<sequence length="31" mass="3409">MSISFKASSSFDITLTDSPTVFNCVFMCCLI</sequence>
<name>A0A8S5RGP1_9VIRU</name>
<proteinExistence type="predicted"/>
<evidence type="ECO:0000313" key="1">
    <source>
        <dbReference type="EMBL" id="DAE30552.1"/>
    </source>
</evidence>
<accession>A0A8S5RGP1</accession>
<organism evidence="1">
    <name type="scientific">virus sp. ctiha2</name>
    <dbReference type="NCBI Taxonomy" id="2827299"/>
    <lineage>
        <taxon>Viruses</taxon>
    </lineage>
</organism>
<dbReference type="EMBL" id="BK059104">
    <property type="protein sequence ID" value="DAE30552.1"/>
    <property type="molecule type" value="Genomic_DNA"/>
</dbReference>
<protein>
    <submittedName>
        <fullName evidence="1">Uncharacterized protein</fullName>
    </submittedName>
</protein>
<reference evidence="1" key="1">
    <citation type="journal article" date="2021" name="Proc. Natl. Acad. Sci. U.S.A.">
        <title>A Catalog of Tens of Thousands of Viruses from Human Metagenomes Reveals Hidden Associations with Chronic Diseases.</title>
        <authorList>
            <person name="Tisza M.J."/>
            <person name="Buck C.B."/>
        </authorList>
    </citation>
    <scope>NUCLEOTIDE SEQUENCE</scope>
    <source>
        <strain evidence="1">Ctiha2</strain>
    </source>
</reference>